<dbReference type="PANTHER" id="PTHR34477:SF1">
    <property type="entry name" value="UPF0213 PROTEIN YHBQ"/>
    <property type="match status" value="1"/>
</dbReference>
<protein>
    <submittedName>
        <fullName evidence="3">Nuclease</fullName>
    </submittedName>
</protein>
<dbReference type="EMBL" id="LMZQ01000004">
    <property type="protein sequence ID" value="KRT16758.1"/>
    <property type="molecule type" value="Genomic_DNA"/>
</dbReference>
<organism evidence="3 4">
    <name type="scientific">Pedobacter ginsenosidimutans</name>
    <dbReference type="NCBI Taxonomy" id="687842"/>
    <lineage>
        <taxon>Bacteria</taxon>
        <taxon>Pseudomonadati</taxon>
        <taxon>Bacteroidota</taxon>
        <taxon>Sphingobacteriia</taxon>
        <taxon>Sphingobacteriales</taxon>
        <taxon>Sphingobacteriaceae</taxon>
        <taxon>Pedobacter</taxon>
    </lineage>
</organism>
<dbReference type="STRING" id="687842.ASU31_08060"/>
<feature type="domain" description="GIY-YIG" evidence="2">
    <location>
        <begin position="1"/>
        <end position="79"/>
    </location>
</feature>
<dbReference type="RefSeq" id="WP_057931850.1">
    <property type="nucleotide sequence ID" value="NZ_LMZQ01000004.1"/>
</dbReference>
<name>A0A0T5VSD6_9SPHI</name>
<dbReference type="PROSITE" id="PS50164">
    <property type="entry name" value="GIY_YIG"/>
    <property type="match status" value="1"/>
</dbReference>
<keyword evidence="4" id="KW-1185">Reference proteome</keyword>
<comment type="caution">
    <text evidence="3">The sequence shown here is derived from an EMBL/GenBank/DDBJ whole genome shotgun (WGS) entry which is preliminary data.</text>
</comment>
<evidence type="ECO:0000259" key="2">
    <source>
        <dbReference type="PROSITE" id="PS50164"/>
    </source>
</evidence>
<reference evidence="3 4" key="1">
    <citation type="submission" date="2015-11" db="EMBL/GenBank/DDBJ databases">
        <title>Sequence of Pedobacter ginsenosidimutans.</title>
        <authorList>
            <person name="Carson E."/>
            <person name="Keyser V."/>
            <person name="Newman J."/>
            <person name="Miller J."/>
        </authorList>
    </citation>
    <scope>NUCLEOTIDE SEQUENCE [LARGE SCALE GENOMIC DNA]</scope>
    <source>
        <strain evidence="3 4">KACC 14530</strain>
    </source>
</reference>
<dbReference type="SUPFAM" id="SSF82771">
    <property type="entry name" value="GIY-YIG endonuclease"/>
    <property type="match status" value="1"/>
</dbReference>
<gene>
    <name evidence="3" type="ORF">ASU31_08060</name>
</gene>
<dbReference type="InterPro" id="IPR035901">
    <property type="entry name" value="GIY-YIG_endonuc_sf"/>
</dbReference>
<proteinExistence type="inferred from homology"/>
<dbReference type="OrthoDB" id="677560at2"/>
<evidence type="ECO:0000313" key="4">
    <source>
        <dbReference type="Proteomes" id="UP000051950"/>
    </source>
</evidence>
<comment type="similarity">
    <text evidence="1">Belongs to the UPF0213 family.</text>
</comment>
<dbReference type="InterPro" id="IPR050190">
    <property type="entry name" value="UPF0213_domain"/>
</dbReference>
<evidence type="ECO:0000313" key="3">
    <source>
        <dbReference type="EMBL" id="KRT16758.1"/>
    </source>
</evidence>
<dbReference type="AlphaFoldDB" id="A0A0T5VSD6"/>
<dbReference type="Gene3D" id="3.40.1440.10">
    <property type="entry name" value="GIY-YIG endonuclease"/>
    <property type="match status" value="1"/>
</dbReference>
<evidence type="ECO:0000256" key="1">
    <source>
        <dbReference type="ARBA" id="ARBA00007435"/>
    </source>
</evidence>
<accession>A0A0T5VSD6</accession>
<dbReference type="Pfam" id="PF01541">
    <property type="entry name" value="GIY-YIG"/>
    <property type="match status" value="1"/>
</dbReference>
<dbReference type="Proteomes" id="UP000051950">
    <property type="component" value="Unassembled WGS sequence"/>
</dbReference>
<dbReference type="InterPro" id="IPR000305">
    <property type="entry name" value="GIY-YIG_endonuc"/>
</dbReference>
<sequence>MFYSYILKSEKDGKYYYGSTENLEIRLIKHSKGDVKSTKARRPFIIHFFEEFNSRSEAFRREQYYKSVNGYIYLKQNNII</sequence>
<dbReference type="PANTHER" id="PTHR34477">
    <property type="entry name" value="UPF0213 PROTEIN YHBQ"/>
    <property type="match status" value="1"/>
</dbReference>